<proteinExistence type="predicted"/>
<dbReference type="AlphaFoldDB" id="A0A1F4V4G8"/>
<comment type="caution">
    <text evidence="2">The sequence shown here is derived from an EMBL/GenBank/DDBJ whole genome shotgun (WGS) entry which is preliminary data.</text>
</comment>
<dbReference type="EMBL" id="MEVH01000006">
    <property type="protein sequence ID" value="OGC52075.1"/>
    <property type="molecule type" value="Genomic_DNA"/>
</dbReference>
<evidence type="ECO:0000259" key="1">
    <source>
        <dbReference type="Pfam" id="PF01037"/>
    </source>
</evidence>
<dbReference type="Pfam" id="PF01037">
    <property type="entry name" value="AsnC_trans_reg"/>
    <property type="match status" value="1"/>
</dbReference>
<gene>
    <name evidence="2" type="ORF">A2982_02475</name>
</gene>
<dbReference type="STRING" id="1802624.A2982_02475"/>
<dbReference type="InterPro" id="IPR019887">
    <property type="entry name" value="Tscrpt_reg_AsnC/Lrp_C"/>
</dbReference>
<feature type="domain" description="Transcription regulator AsnC/Lrp ligand binding" evidence="1">
    <location>
        <begin position="6"/>
        <end position="76"/>
    </location>
</feature>
<sequence>MQRAHILVETKPGFAKKAERGISQLPTKGIISVKSLLGPYDIMVVAEKKNLEELGELIAEVQKVEGVDRTTTCLSVRMI</sequence>
<evidence type="ECO:0000313" key="2">
    <source>
        <dbReference type="EMBL" id="OGC52075.1"/>
    </source>
</evidence>
<dbReference type="Proteomes" id="UP000178771">
    <property type="component" value="Unassembled WGS sequence"/>
</dbReference>
<protein>
    <recommendedName>
        <fullName evidence="1">Transcription regulator AsnC/Lrp ligand binding domain-containing protein</fullName>
    </recommendedName>
</protein>
<dbReference type="SUPFAM" id="SSF54909">
    <property type="entry name" value="Dimeric alpha+beta barrel"/>
    <property type="match status" value="1"/>
</dbReference>
<dbReference type="InterPro" id="IPR011008">
    <property type="entry name" value="Dimeric_a/b-barrel"/>
</dbReference>
<evidence type="ECO:0000313" key="3">
    <source>
        <dbReference type="Proteomes" id="UP000178771"/>
    </source>
</evidence>
<dbReference type="Gene3D" id="3.30.70.920">
    <property type="match status" value="1"/>
</dbReference>
<reference evidence="2 3" key="1">
    <citation type="journal article" date="2016" name="Nat. Commun.">
        <title>Thousands of microbial genomes shed light on interconnected biogeochemical processes in an aquifer system.</title>
        <authorList>
            <person name="Anantharaman K."/>
            <person name="Brown C.T."/>
            <person name="Hug L.A."/>
            <person name="Sharon I."/>
            <person name="Castelle C.J."/>
            <person name="Probst A.J."/>
            <person name="Thomas B.C."/>
            <person name="Singh A."/>
            <person name="Wilkins M.J."/>
            <person name="Karaoz U."/>
            <person name="Brodie E.L."/>
            <person name="Williams K.H."/>
            <person name="Hubbard S.S."/>
            <person name="Banfield J.F."/>
        </authorList>
    </citation>
    <scope>NUCLEOTIDE SEQUENCE [LARGE SCALE GENOMIC DNA]</scope>
</reference>
<organism evidence="2 3">
    <name type="scientific">candidate division WWE3 bacterium RIFCSPLOWO2_01_FULL_39_13</name>
    <dbReference type="NCBI Taxonomy" id="1802624"/>
    <lineage>
        <taxon>Bacteria</taxon>
        <taxon>Katanobacteria</taxon>
    </lineage>
</organism>
<name>A0A1F4V4G8_UNCKA</name>
<accession>A0A1F4V4G8</accession>